<dbReference type="EMBL" id="JARFID010000417">
    <property type="protein sequence ID" value="MDE8697897.1"/>
    <property type="molecule type" value="Genomic_DNA"/>
</dbReference>
<dbReference type="Proteomes" id="UP001221924">
    <property type="component" value="Unassembled WGS sequence"/>
</dbReference>
<gene>
    <name evidence="1" type="ORF">PZH42_28040</name>
</gene>
<reference evidence="1" key="1">
    <citation type="submission" date="2023-03" db="EMBL/GenBank/DDBJ databases">
        <title>DFI Biobank Strains.</title>
        <authorList>
            <person name="Mostad J."/>
            <person name="Paddock L."/>
            <person name="Medina S."/>
            <person name="Waligurski E."/>
            <person name="Barat B."/>
            <person name="Smith R."/>
            <person name="Burgo V."/>
            <person name="Metcalfe C."/>
            <person name="Woodson C."/>
            <person name="Sundararajan A."/>
            <person name="Ramaswamy R."/>
            <person name="Lin H."/>
            <person name="Pamer E.G."/>
        </authorList>
    </citation>
    <scope>NUCLEOTIDE SEQUENCE</scope>
    <source>
        <strain evidence="1">DFI.9.5</strain>
    </source>
</reference>
<proteinExistence type="predicted"/>
<evidence type="ECO:0000313" key="2">
    <source>
        <dbReference type="Proteomes" id="UP001221924"/>
    </source>
</evidence>
<sequence>TTEPYTGKTYIDGEDEDSEEGLQEHVYLAAGKAGQMIGIKGAAVAGLEYCLAKGMIVGL</sequence>
<name>A0AAW6MC69_9BACE</name>
<accession>A0AAW6MC69</accession>
<dbReference type="AlphaFoldDB" id="A0AAW6MC69"/>
<comment type="caution">
    <text evidence="1">The sequence shown here is derived from an EMBL/GenBank/DDBJ whole genome shotgun (WGS) entry which is preliminary data.</text>
</comment>
<organism evidence="1 2">
    <name type="scientific">Bacteroides cellulosilyticus</name>
    <dbReference type="NCBI Taxonomy" id="246787"/>
    <lineage>
        <taxon>Bacteria</taxon>
        <taxon>Pseudomonadati</taxon>
        <taxon>Bacteroidota</taxon>
        <taxon>Bacteroidia</taxon>
        <taxon>Bacteroidales</taxon>
        <taxon>Bacteroidaceae</taxon>
        <taxon>Bacteroides</taxon>
    </lineage>
</organism>
<protein>
    <submittedName>
        <fullName evidence="1">Uncharacterized protein</fullName>
    </submittedName>
</protein>
<feature type="non-terminal residue" evidence="1">
    <location>
        <position position="1"/>
    </location>
</feature>
<evidence type="ECO:0000313" key="1">
    <source>
        <dbReference type="EMBL" id="MDE8697897.1"/>
    </source>
</evidence>